<dbReference type="Gene3D" id="3.10.180.50">
    <property type="match status" value="2"/>
</dbReference>
<name>A0A8S1ZK77_ARAAE</name>
<evidence type="ECO:0000256" key="2">
    <source>
        <dbReference type="ARBA" id="ARBA00022964"/>
    </source>
</evidence>
<proteinExistence type="inferred from homology"/>
<protein>
    <recommendedName>
        <fullName evidence="6">2-oxoadipate dioxygenase/decarboxylase</fullName>
        <ecNumber evidence="6">1.13.11.93</ecNumber>
    </recommendedName>
    <alternativeName>
        <fullName evidence="7">2-hydroxyglutarate synthase</fullName>
    </alternativeName>
</protein>
<organism evidence="10 11">
    <name type="scientific">Arabidopsis arenosa</name>
    <name type="common">Sand rock-cress</name>
    <name type="synonym">Cardaminopsis arenosa</name>
    <dbReference type="NCBI Taxonomy" id="38785"/>
    <lineage>
        <taxon>Eukaryota</taxon>
        <taxon>Viridiplantae</taxon>
        <taxon>Streptophyta</taxon>
        <taxon>Embryophyta</taxon>
        <taxon>Tracheophyta</taxon>
        <taxon>Spermatophyta</taxon>
        <taxon>Magnoliopsida</taxon>
        <taxon>eudicotyledons</taxon>
        <taxon>Gunneridae</taxon>
        <taxon>Pentapetalae</taxon>
        <taxon>rosids</taxon>
        <taxon>malvids</taxon>
        <taxon>Brassicales</taxon>
        <taxon>Brassicaceae</taxon>
        <taxon>Camelineae</taxon>
        <taxon>Arabidopsis</taxon>
    </lineage>
</organism>
<dbReference type="CDD" id="cd16350">
    <property type="entry name" value="VOC_like"/>
    <property type="match status" value="2"/>
</dbReference>
<evidence type="ECO:0000256" key="5">
    <source>
        <dbReference type="ARBA" id="ARBA00035013"/>
    </source>
</evidence>
<dbReference type="GO" id="GO:0051213">
    <property type="term" value="F:dioxygenase activity"/>
    <property type="evidence" value="ECO:0007669"/>
    <property type="project" value="UniProtKB-KW"/>
</dbReference>
<keyword evidence="4" id="KW-0408">Iron</keyword>
<keyword evidence="2" id="KW-0223">Dioxygenase</keyword>
<comment type="cofactor">
    <cofactor evidence="1">
        <name>Fe(2+)</name>
        <dbReference type="ChEBI" id="CHEBI:29033"/>
    </cofactor>
</comment>
<evidence type="ECO:0000313" key="11">
    <source>
        <dbReference type="Proteomes" id="UP000682877"/>
    </source>
</evidence>
<dbReference type="PANTHER" id="PTHR31136:SF3">
    <property type="entry name" value="2-OXOADIPATE DIOXYGENASE_DECARBOXYLASE"/>
    <property type="match status" value="1"/>
</dbReference>
<dbReference type="Proteomes" id="UP000682877">
    <property type="component" value="Chromosome 1"/>
</dbReference>
<dbReference type="PANTHER" id="PTHR31136">
    <property type="entry name" value="DUF1338 DOMAIN-CONTAINING PROTEIN"/>
    <property type="match status" value="1"/>
</dbReference>
<keyword evidence="8" id="KW-0175">Coiled coil</keyword>
<sequence length="1004" mass="112657">MAMQAGVGLSRIFLLAGAGYTGTIMMKNGKLSDLLGELQGLVKGMEKSGEGSEGDSDVSDAIAAQVRRLAMEVRQLASQQHITVMNGVSGANLQALAVPAAALGALGYGYMWWKGLSFTDLMYVTKANMAAAVANLIKNLEQVSETLAAAKRHLTQRIQNVDDKVEKQIDLSKEINSQVIAARANINSLEMDLESLHNLITGLDGKLDTLEYKQDVTNVFMLHLYNYFGGKSTKLPEMEQLQLPVNQRARNLLADVETKGLKNLTEELFESNGAQVTTTVKQISLSKVNVKSRPLLSRAASASCSSGVGRCKRSLRLGDRVGTNLMISRNQRWLGQGLRVIRQICCCCSSGWGKGEERRRGSHEYKSPRRDLIKEASDQEEMTMLLGRATQGSSRMGSLDLPYASSFKGGSETFLQNVFESILKTYLRKNPMATIWELVKSVDNEKISYDHFFFRTFKVEGYGIDSLSSFFMDYGYKIGGRLDFPKKKVQVLWLSPPDVHVPDNGYGIGNGLLPRLVIAELLVDELSRESQEIIRKYLKPEGGKQAILSSTSGSIIWEKPTSTDFNQLAKESEFAAWTLVHGYTMNHLAFAVHRLKHRFSDIKCVKEYFEEKGFELNKDGGVLKVSQDGLLLQVSAMSEKLAVEFADGVTQTVPASYIEFVERLVLPQFKDMPRDEIKEFHRREEQPSKARFLKNSSKMGSLDLPFKGGSEIFLRNVLENILKTYLRKNPTAKTIWELVQSLDNEKICYDHFTFRTLKVDGYGIDSLSSFFMDYGYKIGGGLDFPKKKLRVLWFSPPDVHVPKDGHGLGNGPLPRIVIAEVLVDELSPESQGIIRKYLKPEGGKQAVLSSTLDSLIWEKPTWTDFKQLAKESEIAAWTLIHGYTLNHLAFAVHRFKHRFSDIKFVKQHLEEKGFKLNSDGEILKVSQDGLLLQVSSISERLPVTFADGVTETIPASYIEFTQRQVLPEFKDVPHDEIKEFHRREAFELDNASNIMESTRFTTKF</sequence>
<dbReference type="Pfam" id="PF07889">
    <property type="entry name" value="DUF1664"/>
    <property type="match status" value="1"/>
</dbReference>
<keyword evidence="3" id="KW-0560">Oxidoreductase</keyword>
<evidence type="ECO:0000256" key="4">
    <source>
        <dbReference type="ARBA" id="ARBA00023004"/>
    </source>
</evidence>
<evidence type="ECO:0000256" key="8">
    <source>
        <dbReference type="SAM" id="Coils"/>
    </source>
</evidence>
<reference evidence="10" key="1">
    <citation type="submission" date="2021-01" db="EMBL/GenBank/DDBJ databases">
        <authorList>
            <person name="Bezrukov I."/>
        </authorList>
    </citation>
    <scope>NUCLEOTIDE SEQUENCE</scope>
</reference>
<dbReference type="SMART" id="SM01150">
    <property type="entry name" value="DUF1338"/>
    <property type="match status" value="2"/>
</dbReference>
<accession>A0A8S1ZK77</accession>
<dbReference type="EC" id="1.13.11.93" evidence="6"/>
<evidence type="ECO:0000259" key="9">
    <source>
        <dbReference type="Pfam" id="PF07889"/>
    </source>
</evidence>
<dbReference type="EMBL" id="LR999451">
    <property type="protein sequence ID" value="CAE5958437.1"/>
    <property type="molecule type" value="Genomic_DNA"/>
</dbReference>
<evidence type="ECO:0000256" key="7">
    <source>
        <dbReference type="ARBA" id="ARBA00035045"/>
    </source>
</evidence>
<feature type="domain" description="DUF1664" evidence="9">
    <location>
        <begin position="93"/>
        <end position="214"/>
    </location>
</feature>
<gene>
    <name evidence="10" type="ORF">AARE701A_LOCUS2035</name>
</gene>
<dbReference type="Pfam" id="PF07063">
    <property type="entry name" value="HGLS"/>
    <property type="match status" value="2"/>
</dbReference>
<keyword evidence="11" id="KW-1185">Reference proteome</keyword>
<evidence type="ECO:0000256" key="6">
    <source>
        <dbReference type="ARBA" id="ARBA00035023"/>
    </source>
</evidence>
<feature type="coiled-coil region" evidence="8">
    <location>
        <begin position="133"/>
        <end position="199"/>
    </location>
</feature>
<dbReference type="InterPro" id="IPR009770">
    <property type="entry name" value="HGLS"/>
</dbReference>
<dbReference type="InterPro" id="IPR012458">
    <property type="entry name" value="DUF1664"/>
</dbReference>
<evidence type="ECO:0000256" key="1">
    <source>
        <dbReference type="ARBA" id="ARBA00001954"/>
    </source>
</evidence>
<dbReference type="AlphaFoldDB" id="A0A8S1ZK77"/>
<comment type="similarity">
    <text evidence="5">Belongs to the 2-oxoadipate dioxygenase/decarboxylase family.</text>
</comment>
<evidence type="ECO:0000256" key="3">
    <source>
        <dbReference type="ARBA" id="ARBA00023002"/>
    </source>
</evidence>
<evidence type="ECO:0000313" key="10">
    <source>
        <dbReference type="EMBL" id="CAE5958437.1"/>
    </source>
</evidence>